<dbReference type="SMART" id="SM00382">
    <property type="entry name" value="AAA"/>
    <property type="match status" value="1"/>
</dbReference>
<organism evidence="10">
    <name type="scientific">Caldilineaceae bacterium SB0675_bin_29</name>
    <dbReference type="NCBI Taxonomy" id="2605266"/>
    <lineage>
        <taxon>Bacteria</taxon>
        <taxon>Bacillati</taxon>
        <taxon>Chloroflexota</taxon>
        <taxon>Caldilineae</taxon>
        <taxon>Caldilineales</taxon>
        <taxon>Caldilineaceae</taxon>
    </lineage>
</organism>
<dbReference type="InterPro" id="IPR015853">
    <property type="entry name" value="ABC_transpr_FbpC"/>
</dbReference>
<keyword evidence="4" id="KW-0547">Nucleotide-binding</keyword>
<reference evidence="10" key="1">
    <citation type="submission" date="2019-09" db="EMBL/GenBank/DDBJ databases">
        <title>Characterisation of the sponge microbiome using genome-centric metagenomics.</title>
        <authorList>
            <person name="Engelberts J.P."/>
            <person name="Robbins S.J."/>
            <person name="De Goeij J.M."/>
            <person name="Aranda M."/>
            <person name="Bell S.C."/>
            <person name="Webster N.S."/>
        </authorList>
    </citation>
    <scope>NUCLEOTIDE SEQUENCE</scope>
    <source>
        <strain evidence="10">SB0675_bin_29</strain>
    </source>
</reference>
<evidence type="ECO:0000256" key="1">
    <source>
        <dbReference type="ARBA" id="ARBA00022448"/>
    </source>
</evidence>
<feature type="non-terminal residue" evidence="10">
    <location>
        <position position="190"/>
    </location>
</feature>
<keyword evidence="5 10" id="KW-0067">ATP-binding</keyword>
<evidence type="ECO:0000256" key="4">
    <source>
        <dbReference type="ARBA" id="ARBA00022741"/>
    </source>
</evidence>
<dbReference type="AlphaFoldDB" id="A0A6B1FY76"/>
<dbReference type="EMBL" id="VYDA01000445">
    <property type="protein sequence ID" value="MYH62512.1"/>
    <property type="molecule type" value="Genomic_DNA"/>
</dbReference>
<sequence>MSRRQEIPPGLHLKGVSKQFGTGDASVLAVNDAWLTVDRGEFVALLGPSGCGKTTTLRLIAGFERVDAGAVEIDGTLVASSSVHVQPEKRRIGMVFQEYALFPHVSVLANIEFGLRRMAAADKRARTGEILELTGLAGLEGRMPHELSGGQQQRVALARALAPNPALILMDEPFSNLDAGLRARVRAELG</sequence>
<evidence type="ECO:0000256" key="8">
    <source>
        <dbReference type="ARBA" id="ARBA00023136"/>
    </source>
</evidence>
<dbReference type="Pfam" id="PF00005">
    <property type="entry name" value="ABC_tran"/>
    <property type="match status" value="1"/>
</dbReference>
<dbReference type="InterPro" id="IPR003439">
    <property type="entry name" value="ABC_transporter-like_ATP-bd"/>
</dbReference>
<proteinExistence type="predicted"/>
<dbReference type="PROSITE" id="PS50893">
    <property type="entry name" value="ABC_TRANSPORTER_2"/>
    <property type="match status" value="1"/>
</dbReference>
<protein>
    <submittedName>
        <fullName evidence="10">ABC transporter ATP-binding protein</fullName>
    </submittedName>
</protein>
<comment type="caution">
    <text evidence="10">The sequence shown here is derived from an EMBL/GenBank/DDBJ whole genome shotgun (WGS) entry which is preliminary data.</text>
</comment>
<dbReference type="InterPro" id="IPR027417">
    <property type="entry name" value="P-loop_NTPase"/>
</dbReference>
<keyword evidence="6" id="KW-0408">Iron</keyword>
<gene>
    <name evidence="10" type="ORF">F4148_12410</name>
</gene>
<dbReference type="GO" id="GO:0016020">
    <property type="term" value="C:membrane"/>
    <property type="evidence" value="ECO:0007669"/>
    <property type="project" value="InterPro"/>
</dbReference>
<dbReference type="CDD" id="cd03259">
    <property type="entry name" value="ABC_Carb_Solutes_like"/>
    <property type="match status" value="1"/>
</dbReference>
<keyword evidence="8" id="KW-0472">Membrane</keyword>
<evidence type="ECO:0000256" key="2">
    <source>
        <dbReference type="ARBA" id="ARBA00022475"/>
    </source>
</evidence>
<evidence type="ECO:0000256" key="3">
    <source>
        <dbReference type="ARBA" id="ARBA00022496"/>
    </source>
</evidence>
<evidence type="ECO:0000256" key="5">
    <source>
        <dbReference type="ARBA" id="ARBA00022840"/>
    </source>
</evidence>
<dbReference type="GO" id="GO:0016887">
    <property type="term" value="F:ATP hydrolysis activity"/>
    <property type="evidence" value="ECO:0007669"/>
    <property type="project" value="InterPro"/>
</dbReference>
<name>A0A6B1FY76_9CHLR</name>
<evidence type="ECO:0000313" key="10">
    <source>
        <dbReference type="EMBL" id="MYH62512.1"/>
    </source>
</evidence>
<keyword evidence="3" id="KW-0410">Iron transport</keyword>
<keyword evidence="2" id="KW-1003">Cell membrane</keyword>
<dbReference type="PANTHER" id="PTHR42781">
    <property type="entry name" value="SPERMIDINE/PUTRESCINE IMPORT ATP-BINDING PROTEIN POTA"/>
    <property type="match status" value="1"/>
</dbReference>
<feature type="domain" description="ABC transporter" evidence="9">
    <location>
        <begin position="11"/>
        <end position="190"/>
    </location>
</feature>
<dbReference type="PANTHER" id="PTHR42781:SF4">
    <property type="entry name" value="SPERMIDINE_PUTRESCINE IMPORT ATP-BINDING PROTEIN POTA"/>
    <property type="match status" value="1"/>
</dbReference>
<evidence type="ECO:0000256" key="7">
    <source>
        <dbReference type="ARBA" id="ARBA00023065"/>
    </source>
</evidence>
<dbReference type="InterPro" id="IPR003593">
    <property type="entry name" value="AAA+_ATPase"/>
</dbReference>
<evidence type="ECO:0000256" key="6">
    <source>
        <dbReference type="ARBA" id="ARBA00023004"/>
    </source>
</evidence>
<dbReference type="SUPFAM" id="SSF52540">
    <property type="entry name" value="P-loop containing nucleoside triphosphate hydrolases"/>
    <property type="match status" value="1"/>
</dbReference>
<keyword evidence="7" id="KW-0406">Ion transport</keyword>
<evidence type="ECO:0000259" key="9">
    <source>
        <dbReference type="PROSITE" id="PS50893"/>
    </source>
</evidence>
<dbReference type="GO" id="GO:0015408">
    <property type="term" value="F:ABC-type ferric iron transporter activity"/>
    <property type="evidence" value="ECO:0007669"/>
    <property type="project" value="InterPro"/>
</dbReference>
<accession>A0A6B1FY76</accession>
<dbReference type="InterPro" id="IPR017871">
    <property type="entry name" value="ABC_transporter-like_CS"/>
</dbReference>
<dbReference type="GO" id="GO:0005524">
    <property type="term" value="F:ATP binding"/>
    <property type="evidence" value="ECO:0007669"/>
    <property type="project" value="UniProtKB-KW"/>
</dbReference>
<keyword evidence="1" id="KW-0813">Transport</keyword>
<dbReference type="Gene3D" id="3.40.50.300">
    <property type="entry name" value="P-loop containing nucleotide triphosphate hydrolases"/>
    <property type="match status" value="1"/>
</dbReference>
<dbReference type="PROSITE" id="PS00211">
    <property type="entry name" value="ABC_TRANSPORTER_1"/>
    <property type="match status" value="1"/>
</dbReference>
<dbReference type="InterPro" id="IPR050093">
    <property type="entry name" value="ABC_SmlMolc_Importer"/>
</dbReference>